<accession>A0ABU0WQ62</accession>
<protein>
    <submittedName>
        <fullName evidence="2">Uncharacterized protein</fullName>
    </submittedName>
</protein>
<name>A0ABU0WQ62_9PROT</name>
<evidence type="ECO:0000313" key="2">
    <source>
        <dbReference type="EMBL" id="MDQ2106316.1"/>
    </source>
</evidence>
<evidence type="ECO:0000256" key="1">
    <source>
        <dbReference type="SAM" id="MobiDB-lite"/>
    </source>
</evidence>
<reference evidence="2 3" key="1">
    <citation type="submission" date="2023-06" db="EMBL/GenBank/DDBJ databases">
        <title>Azospirillum isscasensis sp.nov, a bacterium isolated from rhizosphere soil of rice.</title>
        <authorList>
            <person name="Wang H."/>
        </authorList>
    </citation>
    <scope>NUCLEOTIDE SEQUENCE [LARGE SCALE GENOMIC DNA]</scope>
    <source>
        <strain evidence="2 3">C340-1</strain>
    </source>
</reference>
<feature type="compositionally biased region" description="Basic and acidic residues" evidence="1">
    <location>
        <begin position="52"/>
        <end position="65"/>
    </location>
</feature>
<proteinExistence type="predicted"/>
<gene>
    <name evidence="2" type="ORF">QSG27_26730</name>
</gene>
<organism evidence="2 3">
    <name type="scientific">Azospirillum isscasi</name>
    <dbReference type="NCBI Taxonomy" id="3053926"/>
    <lineage>
        <taxon>Bacteria</taxon>
        <taxon>Pseudomonadati</taxon>
        <taxon>Pseudomonadota</taxon>
        <taxon>Alphaproteobacteria</taxon>
        <taxon>Rhodospirillales</taxon>
        <taxon>Azospirillaceae</taxon>
        <taxon>Azospirillum</taxon>
    </lineage>
</organism>
<dbReference type="Proteomes" id="UP001227317">
    <property type="component" value="Unassembled WGS sequence"/>
</dbReference>
<feature type="compositionally biased region" description="Low complexity" evidence="1">
    <location>
        <begin position="38"/>
        <end position="47"/>
    </location>
</feature>
<keyword evidence="3" id="KW-1185">Reference proteome</keyword>
<dbReference type="EMBL" id="JAUJFI010000228">
    <property type="protein sequence ID" value="MDQ2106316.1"/>
    <property type="molecule type" value="Genomic_DNA"/>
</dbReference>
<feature type="region of interest" description="Disordered" evidence="1">
    <location>
        <begin position="38"/>
        <end position="65"/>
    </location>
</feature>
<comment type="caution">
    <text evidence="2">The sequence shown here is derived from an EMBL/GenBank/DDBJ whole genome shotgun (WGS) entry which is preliminary data.</text>
</comment>
<evidence type="ECO:0000313" key="3">
    <source>
        <dbReference type="Proteomes" id="UP001227317"/>
    </source>
</evidence>
<sequence length="65" mass="7133">MTRAKVLKKPTLSSTNRITMRACRRSSAVVIGPISSSISDGAASSRSWVTAAREKKSRTLRENLR</sequence>